<evidence type="ECO:0000313" key="2">
    <source>
        <dbReference type="Proteomes" id="UP001341281"/>
    </source>
</evidence>
<accession>A0AAQ3TMD8</accession>
<name>A0AAQ3TMD8_PASNO</name>
<keyword evidence="2" id="KW-1185">Reference proteome</keyword>
<proteinExistence type="predicted"/>
<dbReference type="Proteomes" id="UP001341281">
    <property type="component" value="Chromosome 05"/>
</dbReference>
<evidence type="ECO:0000313" key="1">
    <source>
        <dbReference type="EMBL" id="WVZ75709.1"/>
    </source>
</evidence>
<protein>
    <submittedName>
        <fullName evidence="1">Uncharacterized protein</fullName>
    </submittedName>
</protein>
<dbReference type="AlphaFoldDB" id="A0AAQ3TMD8"/>
<dbReference type="EMBL" id="CP144749">
    <property type="protein sequence ID" value="WVZ75709.1"/>
    <property type="molecule type" value="Genomic_DNA"/>
</dbReference>
<gene>
    <name evidence="1" type="ORF">U9M48_023744</name>
</gene>
<organism evidence="1 2">
    <name type="scientific">Paspalum notatum var. saurae</name>
    <dbReference type="NCBI Taxonomy" id="547442"/>
    <lineage>
        <taxon>Eukaryota</taxon>
        <taxon>Viridiplantae</taxon>
        <taxon>Streptophyta</taxon>
        <taxon>Embryophyta</taxon>
        <taxon>Tracheophyta</taxon>
        <taxon>Spermatophyta</taxon>
        <taxon>Magnoliopsida</taxon>
        <taxon>Liliopsida</taxon>
        <taxon>Poales</taxon>
        <taxon>Poaceae</taxon>
        <taxon>PACMAD clade</taxon>
        <taxon>Panicoideae</taxon>
        <taxon>Andropogonodae</taxon>
        <taxon>Paspaleae</taxon>
        <taxon>Paspalinae</taxon>
        <taxon>Paspalum</taxon>
    </lineage>
</organism>
<sequence>MLCSFFCFVGCAEWCGQRWRLRTRIGGCEIMKTRETTPELESDGLYSRVACATGAQVLEDETDDDHSYDGRR</sequence>
<reference evidence="1 2" key="1">
    <citation type="submission" date="2024-02" db="EMBL/GenBank/DDBJ databases">
        <title>High-quality chromosome-scale genome assembly of Pensacola bahiagrass (Paspalum notatum Flugge var. saurae).</title>
        <authorList>
            <person name="Vega J.M."/>
            <person name="Podio M."/>
            <person name="Orjuela J."/>
            <person name="Siena L.A."/>
            <person name="Pessino S.C."/>
            <person name="Combes M.C."/>
            <person name="Mariac C."/>
            <person name="Albertini E."/>
            <person name="Pupilli F."/>
            <person name="Ortiz J.P.A."/>
            <person name="Leblanc O."/>
        </authorList>
    </citation>
    <scope>NUCLEOTIDE SEQUENCE [LARGE SCALE GENOMIC DNA]</scope>
    <source>
        <strain evidence="1">R1</strain>
        <tissue evidence="1">Leaf</tissue>
    </source>
</reference>